<dbReference type="InterPro" id="IPR036942">
    <property type="entry name" value="Beta-barrel_TonB_sf"/>
</dbReference>
<evidence type="ECO:0000256" key="3">
    <source>
        <dbReference type="ARBA" id="ARBA00022448"/>
    </source>
</evidence>
<feature type="domain" description="TonB-dependent receptor plug" evidence="14">
    <location>
        <begin position="47"/>
        <end position="157"/>
    </location>
</feature>
<evidence type="ECO:0000256" key="5">
    <source>
        <dbReference type="ARBA" id="ARBA00022692"/>
    </source>
</evidence>
<dbReference type="InterPro" id="IPR037066">
    <property type="entry name" value="Plug_dom_sf"/>
</dbReference>
<evidence type="ECO:0000256" key="12">
    <source>
        <dbReference type="SAM" id="SignalP"/>
    </source>
</evidence>
<dbReference type="AlphaFoldDB" id="A0A9C7FAN7"/>
<dbReference type="InterPro" id="IPR000531">
    <property type="entry name" value="Beta-barrel_TonB"/>
</dbReference>
<feature type="signal peptide" evidence="12">
    <location>
        <begin position="1"/>
        <end position="28"/>
    </location>
</feature>
<feature type="domain" description="TonB-dependent receptor-like beta-barrel" evidence="13">
    <location>
        <begin position="233"/>
        <end position="672"/>
    </location>
</feature>
<dbReference type="KEGG" id="pyt:PKF023_12880"/>
<dbReference type="EMBL" id="AP026973">
    <property type="protein sequence ID" value="BDT77485.1"/>
    <property type="molecule type" value="Genomic_DNA"/>
</dbReference>
<evidence type="ECO:0000256" key="1">
    <source>
        <dbReference type="ARBA" id="ARBA00004571"/>
    </source>
</evidence>
<dbReference type="InterPro" id="IPR012910">
    <property type="entry name" value="Plug_dom"/>
</dbReference>
<dbReference type="Pfam" id="PF00593">
    <property type="entry name" value="TonB_dep_Rec_b-barrel"/>
    <property type="match status" value="1"/>
</dbReference>
<evidence type="ECO:0000256" key="8">
    <source>
        <dbReference type="ARBA" id="ARBA00023170"/>
    </source>
</evidence>
<keyword evidence="7 10" id="KW-0472">Membrane</keyword>
<comment type="subcellular location">
    <subcellularLocation>
        <location evidence="1 10">Cell outer membrane</location>
        <topology evidence="1 10">Multi-pass membrane protein</topology>
    </subcellularLocation>
</comment>
<keyword evidence="8 15" id="KW-0675">Receptor</keyword>
<accession>A0A9C7FAN7</accession>
<evidence type="ECO:0000313" key="15">
    <source>
        <dbReference type="EMBL" id="BDT77485.1"/>
    </source>
</evidence>
<evidence type="ECO:0000259" key="13">
    <source>
        <dbReference type="Pfam" id="PF00593"/>
    </source>
</evidence>
<keyword evidence="9 10" id="KW-0998">Cell outer membrane</keyword>
<sequence length="710" mass="76675">MNLQLKQKKIAVVCGTLLSLSINQLAFAQNNPSTLIVTGTRFEENLNQVPANVKVITRDEIENSTSNTIPQVLSQIGGLRVSGLNSSALNLDASVDMGGFGPTGNSTTAILVDGIRVNPIDSGSVDWESIPIDSIERIEILQGGASVQYGNGAVGGVINIITNGGKKTINQASATYGTWGTSINNAIFRNTVDKTTLQVSANTSNTNGWRPNTAANAYSIDAKILQDLGNRDRFFVDAYYGYTNSQLASPVVGLVGSGNPLSVRPQNAGNNITTNNSGFRQGLTKTLSENYVVEIDTSYNNKSSFFYVPQADYFASPEFGSAGSPMNNKLQGWQLALSPRLKADFGVIGTSIFGYDFSKANQAGSNSYTPQSQSIILANQFDATSNPFGTYYNNLTSDSQNATQINNSVYVMQRVPLGNILEASGGFRRQVQQASTTSSAITASNGTVSGNQQYAANAGDLALNANYLPGQRVYVKWNQSFRFPNIDEYWGLLYNPITQTTSTVFSGILQPQTTQTYEVGGNWDVLSSKVTSSIFKSMTQNEISYNPATGYNYNSIYQVNRGGILLDVASNISPSFNIGFGGKYQKSYYANGPFSGNAIPVVPDTLLNARANYLIATNWTIGGVVNYVSSQHYDTGPSYYSATPVMPSYVIGDIFTSYKFQGIEARLTVKNVGNAQYATYGTAPSNVSSRYSYYPSEPRSVFVTLKYNFN</sequence>
<dbReference type="RefSeq" id="WP_281741861.1">
    <property type="nucleotide sequence ID" value="NZ_AP026973.1"/>
</dbReference>
<dbReference type="Gene3D" id="2.40.170.20">
    <property type="entry name" value="TonB-dependent receptor, beta-barrel domain"/>
    <property type="match status" value="1"/>
</dbReference>
<dbReference type="Gene3D" id="2.170.130.10">
    <property type="entry name" value="TonB-dependent receptor, plug domain"/>
    <property type="match status" value="1"/>
</dbReference>
<dbReference type="InterPro" id="IPR039426">
    <property type="entry name" value="TonB-dep_rcpt-like"/>
</dbReference>
<gene>
    <name evidence="15" type="ORF">PKF023_12880</name>
</gene>
<dbReference type="GO" id="GO:0009279">
    <property type="term" value="C:cell outer membrane"/>
    <property type="evidence" value="ECO:0007669"/>
    <property type="project" value="UniProtKB-SubCell"/>
</dbReference>
<dbReference type="PANTHER" id="PTHR30069:SF27">
    <property type="entry name" value="BLL4766 PROTEIN"/>
    <property type="match status" value="1"/>
</dbReference>
<evidence type="ECO:0000256" key="7">
    <source>
        <dbReference type="ARBA" id="ARBA00023136"/>
    </source>
</evidence>
<protein>
    <submittedName>
        <fullName evidence="15">TonB-dependent receptor</fullName>
    </submittedName>
</protein>
<evidence type="ECO:0000256" key="9">
    <source>
        <dbReference type="ARBA" id="ARBA00023237"/>
    </source>
</evidence>
<dbReference type="PANTHER" id="PTHR30069">
    <property type="entry name" value="TONB-DEPENDENT OUTER MEMBRANE RECEPTOR"/>
    <property type="match status" value="1"/>
</dbReference>
<evidence type="ECO:0000256" key="2">
    <source>
        <dbReference type="ARBA" id="ARBA00009810"/>
    </source>
</evidence>
<dbReference type="Pfam" id="PF07715">
    <property type="entry name" value="Plug"/>
    <property type="match status" value="1"/>
</dbReference>
<keyword evidence="6 11" id="KW-0798">TonB box</keyword>
<keyword evidence="4 10" id="KW-1134">Transmembrane beta strand</keyword>
<dbReference type="SUPFAM" id="SSF56935">
    <property type="entry name" value="Porins"/>
    <property type="match status" value="1"/>
</dbReference>
<dbReference type="GO" id="GO:0044718">
    <property type="term" value="P:siderophore transmembrane transport"/>
    <property type="evidence" value="ECO:0007669"/>
    <property type="project" value="TreeGrafter"/>
</dbReference>
<dbReference type="Proteomes" id="UP001211097">
    <property type="component" value="Chromosome"/>
</dbReference>
<evidence type="ECO:0000256" key="11">
    <source>
        <dbReference type="RuleBase" id="RU003357"/>
    </source>
</evidence>
<keyword evidence="3 10" id="KW-0813">Transport</keyword>
<name>A0A9C7FAN7_9BURK</name>
<evidence type="ECO:0000256" key="10">
    <source>
        <dbReference type="PROSITE-ProRule" id="PRU01360"/>
    </source>
</evidence>
<dbReference type="GO" id="GO:0015344">
    <property type="term" value="F:siderophore uptake transmembrane transporter activity"/>
    <property type="evidence" value="ECO:0007669"/>
    <property type="project" value="TreeGrafter"/>
</dbReference>
<evidence type="ECO:0000256" key="6">
    <source>
        <dbReference type="ARBA" id="ARBA00023077"/>
    </source>
</evidence>
<organism evidence="15">
    <name type="scientific">Polynucleobacter yangtzensis</name>
    <dbReference type="NCBI Taxonomy" id="1743159"/>
    <lineage>
        <taxon>Bacteria</taxon>
        <taxon>Pseudomonadati</taxon>
        <taxon>Pseudomonadota</taxon>
        <taxon>Betaproteobacteria</taxon>
        <taxon>Burkholderiales</taxon>
        <taxon>Burkholderiaceae</taxon>
        <taxon>Polynucleobacter</taxon>
    </lineage>
</organism>
<evidence type="ECO:0000259" key="14">
    <source>
        <dbReference type="Pfam" id="PF07715"/>
    </source>
</evidence>
<dbReference type="PROSITE" id="PS52016">
    <property type="entry name" value="TONB_DEPENDENT_REC_3"/>
    <property type="match status" value="1"/>
</dbReference>
<reference evidence="15" key="1">
    <citation type="submission" date="2022-11" db="EMBL/GenBank/DDBJ databases">
        <title>Complete Genome Sequences of three Polynucleobacter sp. Subcluster PnecC Strains KF022, KF023, and KF032 Isolated from a Shallow Eutrophic Lake in Japan.</title>
        <authorList>
            <person name="Ogata Y."/>
            <person name="Watanabe K."/>
            <person name="Takemine S."/>
            <person name="Shindo C."/>
            <person name="Kurokawa R."/>
            <person name="Suda W."/>
        </authorList>
    </citation>
    <scope>NUCLEOTIDE SEQUENCE</scope>
    <source>
        <strain evidence="15">KF023</strain>
    </source>
</reference>
<feature type="chain" id="PRO_5039264196" evidence="12">
    <location>
        <begin position="29"/>
        <end position="710"/>
    </location>
</feature>
<evidence type="ECO:0000256" key="4">
    <source>
        <dbReference type="ARBA" id="ARBA00022452"/>
    </source>
</evidence>
<keyword evidence="5 10" id="KW-0812">Transmembrane</keyword>
<comment type="similarity">
    <text evidence="2 10 11">Belongs to the TonB-dependent receptor family.</text>
</comment>
<proteinExistence type="inferred from homology"/>
<keyword evidence="12" id="KW-0732">Signal</keyword>